<feature type="region of interest" description="Disordered" evidence="1">
    <location>
        <begin position="20"/>
        <end position="44"/>
    </location>
</feature>
<feature type="transmembrane region" description="Helical" evidence="2">
    <location>
        <begin position="149"/>
        <end position="168"/>
    </location>
</feature>
<keyword evidence="5" id="KW-1185">Reference proteome</keyword>
<feature type="transmembrane region" description="Helical" evidence="2">
    <location>
        <begin position="62"/>
        <end position="88"/>
    </location>
</feature>
<dbReference type="InterPro" id="IPR052710">
    <property type="entry name" value="CAAX_protease"/>
</dbReference>
<accession>A0ABP7N3M2</accession>
<gene>
    <name evidence="4" type="ORF">GCM10022406_19180</name>
</gene>
<name>A0ABP7N3M2_9BACT</name>
<sequence>MGRRTVRFAVFTFRPHLLKPSQAPEGLRTGKGKNQDPKFPSPQAPQPMKGFVSSRLHPVVNLLLLVVLMFAAFCVAGFLIGVIGYLVYDVKLAGLGNVTRDPAAHPNGWAVSMLSQGLLLFVGFAGAALALVSLMGYRWADYFTPRRPVSWVWLAAAALLVLGSIPFMSGLVEWNAKAHFPAALHGLEVQARELEDRAQVLTKFLTHFNSTTRFLVGLLVIAVVPAISEELVFRGVIQRNLVQWFGSRHAGVWLAAAIFSAIHFQFFGFVPRFVLGLILGYLYEWSGNILVPMVAHFTQNAFQLLLLYVQQRDWTSSTFDPDSTESLPWPWMLASLLLTGYLLYWLHQRWQQELVAPPTEMHVISSRGVAVAAADAEPAARRTLGGAGVVVEAAPDAPRN</sequence>
<feature type="transmembrane region" description="Helical" evidence="2">
    <location>
        <begin position="253"/>
        <end position="283"/>
    </location>
</feature>
<proteinExistence type="predicted"/>
<protein>
    <recommendedName>
        <fullName evidence="3">CAAX prenyl protease 2/Lysostaphin resistance protein A-like domain-containing protein</fullName>
    </recommendedName>
</protein>
<evidence type="ECO:0000256" key="2">
    <source>
        <dbReference type="SAM" id="Phobius"/>
    </source>
</evidence>
<keyword evidence="2" id="KW-1133">Transmembrane helix</keyword>
<feature type="transmembrane region" description="Helical" evidence="2">
    <location>
        <begin position="108"/>
        <end position="137"/>
    </location>
</feature>
<keyword evidence="2" id="KW-0472">Membrane</keyword>
<evidence type="ECO:0000259" key="3">
    <source>
        <dbReference type="Pfam" id="PF02517"/>
    </source>
</evidence>
<dbReference type="InterPro" id="IPR003675">
    <property type="entry name" value="Rce1/LyrA-like_dom"/>
</dbReference>
<feature type="domain" description="CAAX prenyl protease 2/Lysostaphin resistance protein A-like" evidence="3">
    <location>
        <begin position="214"/>
        <end position="302"/>
    </location>
</feature>
<dbReference type="PANTHER" id="PTHR36435:SF1">
    <property type="entry name" value="CAAX AMINO TERMINAL PROTEASE FAMILY PROTEIN"/>
    <property type="match status" value="1"/>
</dbReference>
<evidence type="ECO:0000313" key="5">
    <source>
        <dbReference type="Proteomes" id="UP001499909"/>
    </source>
</evidence>
<dbReference type="Proteomes" id="UP001499909">
    <property type="component" value="Unassembled WGS sequence"/>
</dbReference>
<evidence type="ECO:0000256" key="1">
    <source>
        <dbReference type="SAM" id="MobiDB-lite"/>
    </source>
</evidence>
<dbReference type="PANTHER" id="PTHR36435">
    <property type="entry name" value="SLR1288 PROTEIN"/>
    <property type="match status" value="1"/>
</dbReference>
<comment type="caution">
    <text evidence="4">The sequence shown here is derived from an EMBL/GenBank/DDBJ whole genome shotgun (WGS) entry which is preliminary data.</text>
</comment>
<reference evidence="5" key="1">
    <citation type="journal article" date="2019" name="Int. J. Syst. Evol. Microbiol.">
        <title>The Global Catalogue of Microorganisms (GCM) 10K type strain sequencing project: providing services to taxonomists for standard genome sequencing and annotation.</title>
        <authorList>
            <consortium name="The Broad Institute Genomics Platform"/>
            <consortium name="The Broad Institute Genome Sequencing Center for Infectious Disease"/>
            <person name="Wu L."/>
            <person name="Ma J."/>
        </authorList>
    </citation>
    <scope>NUCLEOTIDE SEQUENCE [LARGE SCALE GENOMIC DNA]</scope>
    <source>
        <strain evidence="5">JCM 17214</strain>
    </source>
</reference>
<organism evidence="4 5">
    <name type="scientific">Hymenobacter algoricola</name>
    <dbReference type="NCBI Taxonomy" id="486267"/>
    <lineage>
        <taxon>Bacteria</taxon>
        <taxon>Pseudomonadati</taxon>
        <taxon>Bacteroidota</taxon>
        <taxon>Cytophagia</taxon>
        <taxon>Cytophagales</taxon>
        <taxon>Hymenobacteraceae</taxon>
        <taxon>Hymenobacter</taxon>
    </lineage>
</organism>
<keyword evidence="2" id="KW-0812">Transmembrane</keyword>
<evidence type="ECO:0000313" key="4">
    <source>
        <dbReference type="EMBL" id="GAA3934927.1"/>
    </source>
</evidence>
<dbReference type="Pfam" id="PF02517">
    <property type="entry name" value="Rce1-like"/>
    <property type="match status" value="1"/>
</dbReference>
<feature type="transmembrane region" description="Helical" evidence="2">
    <location>
        <begin position="329"/>
        <end position="346"/>
    </location>
</feature>
<dbReference type="EMBL" id="BAABDH010000036">
    <property type="protein sequence ID" value="GAA3934927.1"/>
    <property type="molecule type" value="Genomic_DNA"/>
</dbReference>
<feature type="transmembrane region" description="Helical" evidence="2">
    <location>
        <begin position="214"/>
        <end position="233"/>
    </location>
</feature>